<dbReference type="AlphaFoldDB" id="A0A377SV93"/>
<evidence type="ECO:0000313" key="4">
    <source>
        <dbReference type="Proteomes" id="UP000255108"/>
    </source>
</evidence>
<dbReference type="EMBL" id="UGHR01000004">
    <property type="protein sequence ID" value="STR45240.1"/>
    <property type="molecule type" value="Genomic_DNA"/>
</dbReference>
<evidence type="ECO:0000313" key="5">
    <source>
        <dbReference type="Proteomes" id="UP000295794"/>
    </source>
</evidence>
<feature type="transmembrane region" description="Helical" evidence="1">
    <location>
        <begin position="21"/>
        <end position="43"/>
    </location>
</feature>
<reference evidence="3 5" key="2">
    <citation type="submission" date="2019-03" db="EMBL/GenBank/DDBJ databases">
        <title>Genomic Encyclopedia of Type Strains, Phase IV (KMG-IV): sequencing the most valuable type-strain genomes for metagenomic binning, comparative biology and taxonomic classification.</title>
        <authorList>
            <person name="Goeker M."/>
        </authorList>
    </citation>
    <scope>NUCLEOTIDE SEQUENCE [LARGE SCALE GENOMIC DNA]</scope>
    <source>
        <strain evidence="3 5">DSM 3764</strain>
    </source>
</reference>
<gene>
    <name evidence="3" type="ORF">EV682_108103</name>
    <name evidence="2" type="ORF">NCTC11159_03797</name>
</gene>
<keyword evidence="1" id="KW-1133">Transmembrane helix</keyword>
<evidence type="ECO:0000256" key="1">
    <source>
        <dbReference type="SAM" id="Phobius"/>
    </source>
</evidence>
<reference evidence="2 4" key="1">
    <citation type="submission" date="2018-06" db="EMBL/GenBank/DDBJ databases">
        <authorList>
            <consortium name="Pathogen Informatics"/>
            <person name="Doyle S."/>
        </authorList>
    </citation>
    <scope>NUCLEOTIDE SEQUENCE [LARGE SCALE GENOMIC DNA]</scope>
    <source>
        <strain evidence="2 4">NCTC11159</strain>
    </source>
</reference>
<evidence type="ECO:0000313" key="2">
    <source>
        <dbReference type="EMBL" id="STR45240.1"/>
    </source>
</evidence>
<name>A0A377SV93_9NEIS</name>
<keyword evidence="1" id="KW-0812">Transmembrane</keyword>
<protein>
    <submittedName>
        <fullName evidence="2">Uncharacterized protein</fullName>
    </submittedName>
</protein>
<dbReference type="Proteomes" id="UP000295794">
    <property type="component" value="Unassembled WGS sequence"/>
</dbReference>
<keyword evidence="5" id="KW-1185">Reference proteome</keyword>
<organism evidence="2 4">
    <name type="scientific">Iodobacter fluviatilis</name>
    <dbReference type="NCBI Taxonomy" id="537"/>
    <lineage>
        <taxon>Bacteria</taxon>
        <taxon>Pseudomonadati</taxon>
        <taxon>Pseudomonadota</taxon>
        <taxon>Betaproteobacteria</taxon>
        <taxon>Neisseriales</taxon>
        <taxon>Chitinibacteraceae</taxon>
        <taxon>Iodobacter</taxon>
    </lineage>
</organism>
<sequence>MSNFIAIFINIKRNKHENDSILVNTEILILIASYFYSCSVFIYSW</sequence>
<keyword evidence="1" id="KW-0472">Membrane</keyword>
<dbReference type="EMBL" id="SMBT01000008">
    <property type="protein sequence ID" value="TCU85076.1"/>
    <property type="molecule type" value="Genomic_DNA"/>
</dbReference>
<proteinExistence type="predicted"/>
<evidence type="ECO:0000313" key="3">
    <source>
        <dbReference type="EMBL" id="TCU85076.1"/>
    </source>
</evidence>
<accession>A0A377SV93</accession>
<dbReference type="Proteomes" id="UP000255108">
    <property type="component" value="Unassembled WGS sequence"/>
</dbReference>